<evidence type="ECO:0000256" key="1">
    <source>
        <dbReference type="ARBA" id="ARBA00000085"/>
    </source>
</evidence>
<dbReference type="CDD" id="cd00075">
    <property type="entry name" value="HATPase"/>
    <property type="match status" value="1"/>
</dbReference>
<dbReference type="InterPro" id="IPR036097">
    <property type="entry name" value="HisK_dim/P_sf"/>
</dbReference>
<feature type="region of interest" description="Disordered" evidence="11">
    <location>
        <begin position="1"/>
        <end position="24"/>
    </location>
</feature>
<sequence length="476" mass="48239">MTEPSRTEPSTTELSTTGAGASGHRGSTLGMRLALAFLGIALAAIALVAVLTAVFSAVDVSSLASRQRAELASAFAVAAGSSWQLNHGWVSTDLIPIVELAEQSGVQLQVRDAAGHAVAATSGFASAPGPRDSAPVVVRGQRVGSVLVGLTASGLGAADDVLRTALLRAIAGTAGLAALLALLTGLGVARRITRPVARLISVTRAMAGGDRSARAGAIRGPGELRELAAAFDQMADTLDHEDKIRRDLVASVAHELRTPVAVLQAGHEALLDGVIEPGPDELGSLRDEVVRLARMVDDLQTMAAADAAVLRLVRERRDLAGIAAAAADSLARRFEAAGVTLNRLLDPAPVLADERWMHQVVTNLLGNALKFTPAGGTVTIRTGLAGAGLAGAGLAGAGLAGSGAVLEVADTGVGIPADELPRIFDRFWRGQAAAQTSGSGIGLAIAAELTLAHGGTLTADSRPGEGTRLTLTLPGA</sequence>
<dbReference type="AlphaFoldDB" id="A0A6P2BXH8"/>
<dbReference type="Proteomes" id="UP000460272">
    <property type="component" value="Unassembled WGS sequence"/>
</dbReference>
<dbReference type="InterPro" id="IPR003594">
    <property type="entry name" value="HATPase_dom"/>
</dbReference>
<dbReference type="GO" id="GO:0000155">
    <property type="term" value="F:phosphorelay sensor kinase activity"/>
    <property type="evidence" value="ECO:0007669"/>
    <property type="project" value="InterPro"/>
</dbReference>
<keyword evidence="7 15" id="KW-0418">Kinase</keyword>
<dbReference type="InterPro" id="IPR003660">
    <property type="entry name" value="HAMP_dom"/>
</dbReference>
<evidence type="ECO:0000313" key="15">
    <source>
        <dbReference type="EMBL" id="TVZ03610.1"/>
    </source>
</evidence>
<dbReference type="PROSITE" id="PS50885">
    <property type="entry name" value="HAMP"/>
    <property type="match status" value="1"/>
</dbReference>
<dbReference type="InterPro" id="IPR003661">
    <property type="entry name" value="HisK_dim/P_dom"/>
</dbReference>
<keyword evidence="4" id="KW-0597">Phosphoprotein</keyword>
<dbReference type="Pfam" id="PF00672">
    <property type="entry name" value="HAMP"/>
    <property type="match status" value="1"/>
</dbReference>
<dbReference type="Pfam" id="PF02518">
    <property type="entry name" value="HATPase_c"/>
    <property type="match status" value="1"/>
</dbReference>
<dbReference type="SMART" id="SM00304">
    <property type="entry name" value="HAMP"/>
    <property type="match status" value="1"/>
</dbReference>
<comment type="catalytic activity">
    <reaction evidence="1">
        <text>ATP + protein L-histidine = ADP + protein N-phospho-L-histidine.</text>
        <dbReference type="EC" id="2.7.13.3"/>
    </reaction>
</comment>
<evidence type="ECO:0000256" key="3">
    <source>
        <dbReference type="ARBA" id="ARBA00012438"/>
    </source>
</evidence>
<dbReference type="InterPro" id="IPR004358">
    <property type="entry name" value="Sig_transdc_His_kin-like_C"/>
</dbReference>
<evidence type="ECO:0000259" key="14">
    <source>
        <dbReference type="PROSITE" id="PS50885"/>
    </source>
</evidence>
<dbReference type="SMART" id="SM00388">
    <property type="entry name" value="HisKA"/>
    <property type="match status" value="1"/>
</dbReference>
<dbReference type="Gene3D" id="6.10.340.10">
    <property type="match status" value="1"/>
</dbReference>
<dbReference type="CDD" id="cd06225">
    <property type="entry name" value="HAMP"/>
    <property type="match status" value="1"/>
</dbReference>
<dbReference type="InterPro" id="IPR036890">
    <property type="entry name" value="HATPase_C_sf"/>
</dbReference>
<reference evidence="15 16" key="1">
    <citation type="submission" date="2018-11" db="EMBL/GenBank/DDBJ databases">
        <title>Trebonia kvetii gen.nov., sp.nov., a novel acidophilic actinobacterium, and proposal of the new actinobacterial family Treboniaceae fam. nov.</title>
        <authorList>
            <person name="Rapoport D."/>
            <person name="Sagova-Mareckova M."/>
            <person name="Sedlacek I."/>
            <person name="Provaznik J."/>
            <person name="Kralova S."/>
            <person name="Pavlinic D."/>
            <person name="Benes V."/>
            <person name="Kopecky J."/>
        </authorList>
    </citation>
    <scope>NUCLEOTIDE SEQUENCE [LARGE SCALE GENOMIC DNA]</scope>
    <source>
        <strain evidence="15 16">15Tr583</strain>
    </source>
</reference>
<dbReference type="Gene3D" id="1.10.287.130">
    <property type="match status" value="1"/>
</dbReference>
<gene>
    <name evidence="15" type="ORF">EAS64_24920</name>
</gene>
<keyword evidence="8 12" id="KW-1133">Transmembrane helix</keyword>
<dbReference type="PROSITE" id="PS50109">
    <property type="entry name" value="HIS_KIN"/>
    <property type="match status" value="1"/>
</dbReference>
<dbReference type="EC" id="2.7.13.3" evidence="3"/>
<evidence type="ECO:0000256" key="2">
    <source>
        <dbReference type="ARBA" id="ARBA00004236"/>
    </source>
</evidence>
<comment type="subcellular location">
    <subcellularLocation>
        <location evidence="2">Cell membrane</location>
    </subcellularLocation>
</comment>
<evidence type="ECO:0000259" key="13">
    <source>
        <dbReference type="PROSITE" id="PS50109"/>
    </source>
</evidence>
<dbReference type="Gene3D" id="3.30.565.10">
    <property type="entry name" value="Histidine kinase-like ATPase, C-terminal domain"/>
    <property type="match status" value="1"/>
</dbReference>
<keyword evidence="9" id="KW-0902">Two-component regulatory system</keyword>
<evidence type="ECO:0000256" key="7">
    <source>
        <dbReference type="ARBA" id="ARBA00022777"/>
    </source>
</evidence>
<comment type="caution">
    <text evidence="15">The sequence shown here is derived from an EMBL/GenBank/DDBJ whole genome shotgun (WGS) entry which is preliminary data.</text>
</comment>
<dbReference type="SUPFAM" id="SSF158472">
    <property type="entry name" value="HAMP domain-like"/>
    <property type="match status" value="1"/>
</dbReference>
<accession>A0A6P2BXH8</accession>
<evidence type="ECO:0000256" key="12">
    <source>
        <dbReference type="SAM" id="Phobius"/>
    </source>
</evidence>
<feature type="region of interest" description="Disordered" evidence="11">
    <location>
        <begin position="457"/>
        <end position="476"/>
    </location>
</feature>
<proteinExistence type="predicted"/>
<dbReference type="EMBL" id="RPFW01000004">
    <property type="protein sequence ID" value="TVZ03610.1"/>
    <property type="molecule type" value="Genomic_DNA"/>
</dbReference>
<dbReference type="SUPFAM" id="SSF55874">
    <property type="entry name" value="ATPase domain of HSP90 chaperone/DNA topoisomerase II/histidine kinase"/>
    <property type="match status" value="1"/>
</dbReference>
<dbReference type="RefSeq" id="WP_145856545.1">
    <property type="nucleotide sequence ID" value="NZ_RPFW01000004.1"/>
</dbReference>
<evidence type="ECO:0000313" key="16">
    <source>
        <dbReference type="Proteomes" id="UP000460272"/>
    </source>
</evidence>
<evidence type="ECO:0000256" key="6">
    <source>
        <dbReference type="ARBA" id="ARBA00022692"/>
    </source>
</evidence>
<protein>
    <recommendedName>
        <fullName evidence="3">histidine kinase</fullName>
        <ecNumber evidence="3">2.7.13.3</ecNumber>
    </recommendedName>
</protein>
<evidence type="ECO:0000256" key="11">
    <source>
        <dbReference type="SAM" id="MobiDB-lite"/>
    </source>
</evidence>
<dbReference type="PANTHER" id="PTHR45436:SF5">
    <property type="entry name" value="SENSOR HISTIDINE KINASE TRCS"/>
    <property type="match status" value="1"/>
</dbReference>
<keyword evidence="5" id="KW-0808">Transferase</keyword>
<dbReference type="PANTHER" id="PTHR45436">
    <property type="entry name" value="SENSOR HISTIDINE KINASE YKOH"/>
    <property type="match status" value="1"/>
</dbReference>
<name>A0A6P2BXH8_9ACTN</name>
<feature type="domain" description="Histidine kinase" evidence="13">
    <location>
        <begin position="251"/>
        <end position="476"/>
    </location>
</feature>
<dbReference type="CDD" id="cd00082">
    <property type="entry name" value="HisKA"/>
    <property type="match status" value="1"/>
</dbReference>
<evidence type="ECO:0000256" key="4">
    <source>
        <dbReference type="ARBA" id="ARBA00022553"/>
    </source>
</evidence>
<evidence type="ECO:0000256" key="9">
    <source>
        <dbReference type="ARBA" id="ARBA00023012"/>
    </source>
</evidence>
<keyword evidence="10 12" id="KW-0472">Membrane</keyword>
<dbReference type="Pfam" id="PF00512">
    <property type="entry name" value="HisKA"/>
    <property type="match status" value="1"/>
</dbReference>
<feature type="domain" description="HAMP" evidence="14">
    <location>
        <begin position="190"/>
        <end position="243"/>
    </location>
</feature>
<dbReference type="SMART" id="SM00387">
    <property type="entry name" value="HATPase_c"/>
    <property type="match status" value="1"/>
</dbReference>
<evidence type="ECO:0000256" key="8">
    <source>
        <dbReference type="ARBA" id="ARBA00022989"/>
    </source>
</evidence>
<feature type="transmembrane region" description="Helical" evidence="12">
    <location>
        <begin position="33"/>
        <end position="58"/>
    </location>
</feature>
<keyword evidence="16" id="KW-1185">Reference proteome</keyword>
<evidence type="ECO:0000256" key="10">
    <source>
        <dbReference type="ARBA" id="ARBA00023136"/>
    </source>
</evidence>
<organism evidence="15 16">
    <name type="scientific">Trebonia kvetii</name>
    <dbReference type="NCBI Taxonomy" id="2480626"/>
    <lineage>
        <taxon>Bacteria</taxon>
        <taxon>Bacillati</taxon>
        <taxon>Actinomycetota</taxon>
        <taxon>Actinomycetes</taxon>
        <taxon>Streptosporangiales</taxon>
        <taxon>Treboniaceae</taxon>
        <taxon>Trebonia</taxon>
    </lineage>
</organism>
<dbReference type="PRINTS" id="PR00344">
    <property type="entry name" value="BCTRLSENSOR"/>
</dbReference>
<dbReference type="InterPro" id="IPR050428">
    <property type="entry name" value="TCS_sensor_his_kinase"/>
</dbReference>
<feature type="transmembrane region" description="Helical" evidence="12">
    <location>
        <begin position="165"/>
        <end position="189"/>
    </location>
</feature>
<dbReference type="OrthoDB" id="9757990at2"/>
<dbReference type="SUPFAM" id="SSF47384">
    <property type="entry name" value="Homodimeric domain of signal transducing histidine kinase"/>
    <property type="match status" value="1"/>
</dbReference>
<evidence type="ECO:0000256" key="5">
    <source>
        <dbReference type="ARBA" id="ARBA00022679"/>
    </source>
</evidence>
<keyword evidence="6 12" id="KW-0812">Transmembrane</keyword>
<dbReference type="GO" id="GO:0005886">
    <property type="term" value="C:plasma membrane"/>
    <property type="evidence" value="ECO:0007669"/>
    <property type="project" value="UniProtKB-SubCell"/>
</dbReference>
<dbReference type="InterPro" id="IPR005467">
    <property type="entry name" value="His_kinase_dom"/>
</dbReference>
<feature type="compositionally biased region" description="Low complexity" evidence="11">
    <location>
        <begin position="1"/>
        <end position="17"/>
    </location>
</feature>